<dbReference type="Gene3D" id="3.40.50.720">
    <property type="entry name" value="NAD(P)-binding Rossmann-like Domain"/>
    <property type="match status" value="1"/>
</dbReference>
<dbReference type="InterPro" id="IPR006311">
    <property type="entry name" value="TAT_signal"/>
</dbReference>
<dbReference type="InterPro" id="IPR036291">
    <property type="entry name" value="NAD(P)-bd_dom_sf"/>
</dbReference>
<dbReference type="InterPro" id="IPR019546">
    <property type="entry name" value="TAT_signal_bac_arc"/>
</dbReference>
<protein>
    <recommendedName>
        <fullName evidence="1">Gfo/Idh/MocA-like oxidoreductase N-terminal domain-containing protein</fullName>
    </recommendedName>
</protein>
<sequence length="149" mass="16761">MNENQQKTTRRKFLKNSTVAAASVTLGLNAIGVPLIKTARGANEKIRVGFIGVGNRGTQLLRGFLQQDDIEVAALCDVYEPYLMRDYSKVDKKLRDSLGSRIPKMTEKLGNNVARYKDFRRLLDRKDIDAVVIASPDHWHAIQTIMACQ</sequence>
<feature type="non-terminal residue" evidence="2">
    <location>
        <position position="149"/>
    </location>
</feature>
<dbReference type="Pfam" id="PF01408">
    <property type="entry name" value="GFO_IDH_MocA"/>
    <property type="match status" value="1"/>
</dbReference>
<dbReference type="InterPro" id="IPR050463">
    <property type="entry name" value="Gfo/Idh/MocA_oxidrdct_glycsds"/>
</dbReference>
<dbReference type="GO" id="GO:0000166">
    <property type="term" value="F:nucleotide binding"/>
    <property type="evidence" value="ECO:0007669"/>
    <property type="project" value="InterPro"/>
</dbReference>
<dbReference type="EMBL" id="BARS01040697">
    <property type="protein sequence ID" value="GAG38566.1"/>
    <property type="molecule type" value="Genomic_DNA"/>
</dbReference>
<dbReference type="PANTHER" id="PTHR43818">
    <property type="entry name" value="BCDNA.GH03377"/>
    <property type="match status" value="1"/>
</dbReference>
<organism evidence="2">
    <name type="scientific">marine sediment metagenome</name>
    <dbReference type="NCBI Taxonomy" id="412755"/>
    <lineage>
        <taxon>unclassified sequences</taxon>
        <taxon>metagenomes</taxon>
        <taxon>ecological metagenomes</taxon>
    </lineage>
</organism>
<comment type="caution">
    <text evidence="2">The sequence shown here is derived from an EMBL/GenBank/DDBJ whole genome shotgun (WGS) entry which is preliminary data.</text>
</comment>
<gene>
    <name evidence="2" type="ORF">S01H1_62005</name>
</gene>
<dbReference type="NCBIfam" id="TIGR01409">
    <property type="entry name" value="TAT_signal_seq"/>
    <property type="match status" value="1"/>
</dbReference>
<evidence type="ECO:0000313" key="2">
    <source>
        <dbReference type="EMBL" id="GAG38566.1"/>
    </source>
</evidence>
<evidence type="ECO:0000259" key="1">
    <source>
        <dbReference type="Pfam" id="PF01408"/>
    </source>
</evidence>
<dbReference type="PROSITE" id="PS51318">
    <property type="entry name" value="TAT"/>
    <property type="match status" value="1"/>
</dbReference>
<proteinExistence type="predicted"/>
<dbReference type="SUPFAM" id="SSF51735">
    <property type="entry name" value="NAD(P)-binding Rossmann-fold domains"/>
    <property type="match status" value="1"/>
</dbReference>
<reference evidence="2" key="1">
    <citation type="journal article" date="2014" name="Front. Microbiol.">
        <title>High frequency of phylogenetically diverse reductive dehalogenase-homologous genes in deep subseafloor sedimentary metagenomes.</title>
        <authorList>
            <person name="Kawai M."/>
            <person name="Futagami T."/>
            <person name="Toyoda A."/>
            <person name="Takaki Y."/>
            <person name="Nishi S."/>
            <person name="Hori S."/>
            <person name="Arai W."/>
            <person name="Tsubouchi T."/>
            <person name="Morono Y."/>
            <person name="Uchiyama I."/>
            <person name="Ito T."/>
            <person name="Fujiyama A."/>
            <person name="Inagaki F."/>
            <person name="Takami H."/>
        </authorList>
    </citation>
    <scope>NUCLEOTIDE SEQUENCE</scope>
    <source>
        <strain evidence="2">Expedition CK06-06</strain>
    </source>
</reference>
<feature type="domain" description="Gfo/Idh/MocA-like oxidoreductase N-terminal" evidence="1">
    <location>
        <begin position="46"/>
        <end position="147"/>
    </location>
</feature>
<dbReference type="InterPro" id="IPR000683">
    <property type="entry name" value="Gfo/Idh/MocA-like_OxRdtase_N"/>
</dbReference>
<dbReference type="PANTHER" id="PTHR43818:SF5">
    <property type="entry name" value="OXIDOREDUCTASE FAMILY PROTEIN"/>
    <property type="match status" value="1"/>
</dbReference>
<name>X0YPC7_9ZZZZ</name>
<dbReference type="AlphaFoldDB" id="X0YPC7"/>
<accession>X0YPC7</accession>